<proteinExistence type="predicted"/>
<accession>A0A420CX97</accession>
<dbReference type="Proteomes" id="UP000285906">
    <property type="component" value="Unassembled WGS sequence"/>
</dbReference>
<reference evidence="4" key="3">
    <citation type="journal article" date="2019" name="Int. J. Syst. Evol. Microbiol.">
        <title>The Global Catalogue of Microorganisms (GCM) 10K type strain sequencing project: providing services to taxonomists for standard genome sequencing and annotation.</title>
        <authorList>
            <consortium name="The Broad Institute Genomics Platform"/>
            <consortium name="The Broad Institute Genome Sequencing Center for Infectious Disease"/>
            <person name="Wu L."/>
            <person name="Ma J."/>
        </authorList>
    </citation>
    <scope>NUCLEOTIDE SEQUENCE [LARGE SCALE GENOMIC DNA]</scope>
    <source>
        <strain evidence="4">CCM 8490</strain>
    </source>
</reference>
<dbReference type="Proteomes" id="UP000658202">
    <property type="component" value="Unassembled WGS sequence"/>
</dbReference>
<evidence type="ECO:0008006" key="5">
    <source>
        <dbReference type="Google" id="ProtNLM"/>
    </source>
</evidence>
<evidence type="ECO:0000313" key="2">
    <source>
        <dbReference type="EMBL" id="RKE83114.1"/>
    </source>
</evidence>
<gene>
    <name evidence="2" type="ORF">BXY58_2665</name>
    <name evidence="1" type="ORF">GCM10007332_29410</name>
</gene>
<dbReference type="EMBL" id="BMCW01000008">
    <property type="protein sequence ID" value="GGG65055.1"/>
    <property type="molecule type" value="Genomic_DNA"/>
</dbReference>
<dbReference type="EMBL" id="RAQH01000008">
    <property type="protein sequence ID" value="RKE83114.1"/>
    <property type="molecule type" value="Genomic_DNA"/>
</dbReference>
<evidence type="ECO:0000313" key="4">
    <source>
        <dbReference type="Proteomes" id="UP000658202"/>
    </source>
</evidence>
<evidence type="ECO:0000313" key="3">
    <source>
        <dbReference type="Proteomes" id="UP000285906"/>
    </source>
</evidence>
<reference evidence="1" key="4">
    <citation type="submission" date="2024-05" db="EMBL/GenBank/DDBJ databases">
        <authorList>
            <person name="Sun Q."/>
            <person name="Sedlacek I."/>
        </authorList>
    </citation>
    <scope>NUCLEOTIDE SEQUENCE</scope>
    <source>
        <strain evidence="1">CCM 8490</strain>
    </source>
</reference>
<dbReference type="RefSeq" id="WP_120214245.1">
    <property type="nucleotide sequence ID" value="NZ_BMCW01000008.1"/>
</dbReference>
<organism evidence="2 3">
    <name type="scientific">Epilithonimonas arachidiradicis</name>
    <dbReference type="NCBI Taxonomy" id="1617282"/>
    <lineage>
        <taxon>Bacteria</taxon>
        <taxon>Pseudomonadati</taxon>
        <taxon>Bacteroidota</taxon>
        <taxon>Flavobacteriia</taxon>
        <taxon>Flavobacteriales</taxon>
        <taxon>Weeksellaceae</taxon>
        <taxon>Chryseobacterium group</taxon>
        <taxon>Epilithonimonas</taxon>
    </lineage>
</organism>
<protein>
    <recommendedName>
        <fullName evidence="5">Acetyltransferase (GNAT) family protein</fullName>
    </recommendedName>
</protein>
<reference evidence="1" key="1">
    <citation type="journal article" date="2014" name="Int. J. Syst. Evol. Microbiol.">
        <title>Complete genome of a new Firmicutes species belonging to the dominant human colonic microbiota ('Ruminococcus bicirculans') reveals two chromosomes and a selective capacity to utilize plant glucans.</title>
        <authorList>
            <consortium name="NISC Comparative Sequencing Program"/>
            <person name="Wegmann U."/>
            <person name="Louis P."/>
            <person name="Goesmann A."/>
            <person name="Henrissat B."/>
            <person name="Duncan S.H."/>
            <person name="Flint H.J."/>
        </authorList>
    </citation>
    <scope>NUCLEOTIDE SEQUENCE</scope>
    <source>
        <strain evidence="1">CCM 8490</strain>
    </source>
</reference>
<reference evidence="2 3" key="2">
    <citation type="submission" date="2018-09" db="EMBL/GenBank/DDBJ databases">
        <title>Genomic Encyclopedia of Archaeal and Bacterial Type Strains, Phase II (KMG-II): from individual species to whole genera.</title>
        <authorList>
            <person name="Goeker M."/>
        </authorList>
    </citation>
    <scope>NUCLEOTIDE SEQUENCE [LARGE SCALE GENOMIC DNA]</scope>
    <source>
        <strain evidence="2 3">DSM 27620</strain>
    </source>
</reference>
<sequence length="293" mass="34785">MIKRLSYQEIDFEKYNQCVENSIQKNFYCDKETLDFLCKNWELLVYNDYEAVMPIPFTKKLVFKVVDMPLFCQQLGVFSKENNTVINQKFLEYLNTNYNVINYQFNHENRFESLTTKKNYIIPVQEYAFLRRKKYFKGRKSTVKTAQYLEFKEVFISDEILEFTCDNFKGLEKQSDLDFFIKYLFFLKKSNKLKMFGSYFENQLTNITILTADSKSFSLLGLINNEALKEHNGASFLIDRILQENIENKSFNFMGGSIRGIEVFFKSFGSELQEYQVIQNSKKDIILNCLKIS</sequence>
<name>A0A420CX97_9FLAO</name>
<evidence type="ECO:0000313" key="1">
    <source>
        <dbReference type="EMBL" id="GGG65055.1"/>
    </source>
</evidence>
<dbReference type="AlphaFoldDB" id="A0A420CX97"/>
<dbReference type="OrthoDB" id="1113003at2"/>
<keyword evidence="4" id="KW-1185">Reference proteome</keyword>
<comment type="caution">
    <text evidence="2">The sequence shown here is derived from an EMBL/GenBank/DDBJ whole genome shotgun (WGS) entry which is preliminary data.</text>
</comment>